<comment type="caution">
    <text evidence="2">The sequence shown here is derived from an EMBL/GenBank/DDBJ whole genome shotgun (WGS) entry which is preliminary data.</text>
</comment>
<evidence type="ECO:0000256" key="1">
    <source>
        <dbReference type="SAM" id="MobiDB-lite"/>
    </source>
</evidence>
<organism evidence="2 3">
    <name type="scientific">Portunus trituberculatus</name>
    <name type="common">Swimming crab</name>
    <name type="synonym">Neptunus trituberculatus</name>
    <dbReference type="NCBI Taxonomy" id="210409"/>
    <lineage>
        <taxon>Eukaryota</taxon>
        <taxon>Metazoa</taxon>
        <taxon>Ecdysozoa</taxon>
        <taxon>Arthropoda</taxon>
        <taxon>Crustacea</taxon>
        <taxon>Multicrustacea</taxon>
        <taxon>Malacostraca</taxon>
        <taxon>Eumalacostraca</taxon>
        <taxon>Eucarida</taxon>
        <taxon>Decapoda</taxon>
        <taxon>Pleocyemata</taxon>
        <taxon>Brachyura</taxon>
        <taxon>Eubrachyura</taxon>
        <taxon>Portunoidea</taxon>
        <taxon>Portunidae</taxon>
        <taxon>Portuninae</taxon>
        <taxon>Portunus</taxon>
    </lineage>
</organism>
<name>A0A5B7H8C9_PORTR</name>
<feature type="compositionally biased region" description="Basic and acidic residues" evidence="1">
    <location>
        <begin position="11"/>
        <end position="31"/>
    </location>
</feature>
<dbReference type="AlphaFoldDB" id="A0A5B7H8C9"/>
<evidence type="ECO:0000313" key="3">
    <source>
        <dbReference type="Proteomes" id="UP000324222"/>
    </source>
</evidence>
<reference evidence="2 3" key="1">
    <citation type="submission" date="2019-05" db="EMBL/GenBank/DDBJ databases">
        <title>Another draft genome of Portunus trituberculatus and its Hox gene families provides insights of decapod evolution.</title>
        <authorList>
            <person name="Jeong J.-H."/>
            <person name="Song I."/>
            <person name="Kim S."/>
            <person name="Choi T."/>
            <person name="Kim D."/>
            <person name="Ryu S."/>
            <person name="Kim W."/>
        </authorList>
    </citation>
    <scope>NUCLEOTIDE SEQUENCE [LARGE SCALE GENOMIC DNA]</scope>
    <source>
        <tissue evidence="2">Muscle</tissue>
    </source>
</reference>
<accession>A0A5B7H8C9</accession>
<dbReference type="Proteomes" id="UP000324222">
    <property type="component" value="Unassembled WGS sequence"/>
</dbReference>
<proteinExistence type="predicted"/>
<evidence type="ECO:0000313" key="2">
    <source>
        <dbReference type="EMBL" id="MPC68911.1"/>
    </source>
</evidence>
<sequence length="172" mass="19299">MAGRGKRGRKRGGEEGEGKEWRESKEEREGRQLQTSRRNEEDEFTIFMTTLLMPSSRSITPTTSTLATPCHTLPHPDTPHRTPAETPINHALTSSQCPLKSIPHILLYYLAPPPPPPPPSPAMLPVPDTAVKNQHKDFRFYTFFFNNSCTCSSNVAFTLHSQPLHATLPRRG</sequence>
<dbReference type="EMBL" id="VSRR010028587">
    <property type="protein sequence ID" value="MPC68911.1"/>
    <property type="molecule type" value="Genomic_DNA"/>
</dbReference>
<protein>
    <submittedName>
        <fullName evidence="2">Uncharacterized protein</fullName>
    </submittedName>
</protein>
<feature type="region of interest" description="Disordered" evidence="1">
    <location>
        <begin position="1"/>
        <end position="42"/>
    </location>
</feature>
<gene>
    <name evidence="2" type="ORF">E2C01_063122</name>
</gene>
<keyword evidence="3" id="KW-1185">Reference proteome</keyword>
<feature type="compositionally biased region" description="Basic residues" evidence="1">
    <location>
        <begin position="1"/>
        <end position="10"/>
    </location>
</feature>